<keyword evidence="13" id="KW-0325">Glycoprotein</keyword>
<keyword evidence="9 18" id="KW-0732">Signal</keyword>
<evidence type="ECO:0000256" key="7">
    <source>
        <dbReference type="ARBA" id="ARBA00022622"/>
    </source>
</evidence>
<dbReference type="SMART" id="SM00747">
    <property type="entry name" value="CFEM"/>
    <property type="match status" value="1"/>
</dbReference>
<comment type="subcellular location">
    <subcellularLocation>
        <location evidence="1">Cell membrane</location>
        <topology evidence="1">Lipid-anchor</topology>
        <topology evidence="1">GPI-anchor</topology>
    </subcellularLocation>
    <subcellularLocation>
        <location evidence="2">Secreted</location>
    </subcellularLocation>
</comment>
<feature type="compositionally biased region" description="Low complexity" evidence="16">
    <location>
        <begin position="95"/>
        <end position="176"/>
    </location>
</feature>
<accession>A0A4P7NBR1</accession>
<dbReference type="Proteomes" id="UP000294847">
    <property type="component" value="Chromosome 2"/>
</dbReference>
<evidence type="ECO:0000259" key="19">
    <source>
        <dbReference type="PROSITE" id="PS52012"/>
    </source>
</evidence>
<evidence type="ECO:0000256" key="17">
    <source>
        <dbReference type="SAM" id="Phobius"/>
    </source>
</evidence>
<evidence type="ECO:0000256" key="13">
    <source>
        <dbReference type="ARBA" id="ARBA00023180"/>
    </source>
</evidence>
<feature type="chain" id="PRO_5043893350" description="CFEM domain-containing protein" evidence="18">
    <location>
        <begin position="18"/>
        <end position="276"/>
    </location>
</feature>
<evidence type="ECO:0000256" key="1">
    <source>
        <dbReference type="ARBA" id="ARBA00004609"/>
    </source>
</evidence>
<feature type="binding site" description="axial binding residue" evidence="15">
    <location>
        <position position="44"/>
    </location>
    <ligand>
        <name>heme</name>
        <dbReference type="ChEBI" id="CHEBI:30413"/>
    </ligand>
    <ligandPart>
        <name>Fe</name>
        <dbReference type="ChEBI" id="CHEBI:18248"/>
    </ligandPart>
</feature>
<gene>
    <name evidence="20" type="ORF">PoMZ_02655</name>
</gene>
<evidence type="ECO:0000313" key="21">
    <source>
        <dbReference type="Proteomes" id="UP000294847"/>
    </source>
</evidence>
<feature type="region of interest" description="Disordered" evidence="16">
    <location>
        <begin position="91"/>
        <end position="181"/>
    </location>
</feature>
<dbReference type="PANTHER" id="PTHR37928">
    <property type="entry name" value="CFEM DOMAIN PROTEIN (AFU_ORTHOLOGUE AFUA_6G14090)"/>
    <property type="match status" value="1"/>
</dbReference>
<dbReference type="GO" id="GO:0046872">
    <property type="term" value="F:metal ion binding"/>
    <property type="evidence" value="ECO:0007669"/>
    <property type="project" value="UniProtKB-UniRule"/>
</dbReference>
<feature type="domain" description="CFEM" evidence="19">
    <location>
        <begin position="1"/>
        <end position="112"/>
    </location>
</feature>
<evidence type="ECO:0000256" key="4">
    <source>
        <dbReference type="ARBA" id="ARBA00022475"/>
    </source>
</evidence>
<dbReference type="EMBL" id="CP034205">
    <property type="protein sequence ID" value="QBZ57720.1"/>
    <property type="molecule type" value="Genomic_DNA"/>
</dbReference>
<feature type="signal peptide" evidence="18">
    <location>
        <begin position="1"/>
        <end position="17"/>
    </location>
</feature>
<keyword evidence="4" id="KW-1003">Cell membrane</keyword>
<keyword evidence="17" id="KW-0812">Transmembrane</keyword>
<reference evidence="20 21" key="1">
    <citation type="journal article" date="2019" name="Mol. Biol. Evol.">
        <title>Blast fungal genomes show frequent chromosomal changes, gene gains and losses, and effector gene turnover.</title>
        <authorList>
            <person name="Gomez Luciano L.B."/>
            <person name="Jason Tsai I."/>
            <person name="Chuma I."/>
            <person name="Tosa Y."/>
            <person name="Chen Y.H."/>
            <person name="Li J.Y."/>
            <person name="Li M.Y."/>
            <person name="Jade Lu M.Y."/>
            <person name="Nakayashiki H."/>
            <person name="Li W.H."/>
        </authorList>
    </citation>
    <scope>NUCLEOTIDE SEQUENCE [LARGE SCALE GENOMIC DNA]</scope>
    <source>
        <strain evidence="20">MZ5-1-6</strain>
    </source>
</reference>
<evidence type="ECO:0000256" key="14">
    <source>
        <dbReference type="ARBA" id="ARBA00023288"/>
    </source>
</evidence>
<evidence type="ECO:0000256" key="2">
    <source>
        <dbReference type="ARBA" id="ARBA00004613"/>
    </source>
</evidence>
<keyword evidence="7" id="KW-0336">GPI-anchor</keyword>
<keyword evidence="17" id="KW-1133">Transmembrane helix</keyword>
<proteinExistence type="inferred from homology"/>
<dbReference type="PANTHER" id="PTHR37928:SF1">
    <property type="entry name" value="CFEM DOMAIN PROTEIN (AFU_ORTHOLOGUE AFUA_6G14090)"/>
    <property type="match status" value="1"/>
</dbReference>
<dbReference type="Pfam" id="PF05730">
    <property type="entry name" value="CFEM"/>
    <property type="match status" value="1"/>
</dbReference>
<dbReference type="GO" id="GO:0005886">
    <property type="term" value="C:plasma membrane"/>
    <property type="evidence" value="ECO:0007669"/>
    <property type="project" value="UniProtKB-SubCell"/>
</dbReference>
<dbReference type="AlphaFoldDB" id="A0A4P7NBR1"/>
<evidence type="ECO:0000256" key="10">
    <source>
        <dbReference type="ARBA" id="ARBA00023004"/>
    </source>
</evidence>
<name>A0A4P7NBR1_PYROR</name>
<dbReference type="InterPro" id="IPR051735">
    <property type="entry name" value="CFEM_domain"/>
</dbReference>
<feature type="disulfide bond" evidence="15">
    <location>
        <begin position="30"/>
        <end position="61"/>
    </location>
</feature>
<dbReference type="InterPro" id="IPR008427">
    <property type="entry name" value="Extracellular_membr_CFEM_dom"/>
</dbReference>
<keyword evidence="14" id="KW-0449">Lipoprotein</keyword>
<evidence type="ECO:0000256" key="12">
    <source>
        <dbReference type="ARBA" id="ARBA00023157"/>
    </source>
</evidence>
<keyword evidence="6 15" id="KW-0349">Heme</keyword>
<dbReference type="PROSITE" id="PS52012">
    <property type="entry name" value="CFEM"/>
    <property type="match status" value="1"/>
</dbReference>
<dbReference type="GO" id="GO:0098552">
    <property type="term" value="C:side of membrane"/>
    <property type="evidence" value="ECO:0007669"/>
    <property type="project" value="UniProtKB-KW"/>
</dbReference>
<comment type="similarity">
    <text evidence="3">Belongs to the RBT5 family.</text>
</comment>
<sequence length="276" mass="27974">MRVAFLLVSLAASLALAQDINPVPACGQGCFNSMKGTLGCAPADQKCLCDKPDYRNGLKDCVTQSCGADATAVHAALNTYVDAVCVAAAGPPPAAATSTPPASSTPASTPPHSTSAPPTSAPASTTPAASTTPSSTSASTASTTSSSSTSSSTQSSSSSSTTSSATSSATAAPAASEKSAEGLSNTAKIGIAVGGAVAALGLIGVLVCVFLHRRNQRQDNDQLRRLKISEPMPGAGRTYAGDHFHDKYQSSSPSDIDFKSRRYEDMLPRQMPRNMV</sequence>
<feature type="disulfide bond" evidence="15">
    <location>
        <begin position="40"/>
        <end position="47"/>
    </location>
</feature>
<evidence type="ECO:0000256" key="6">
    <source>
        <dbReference type="ARBA" id="ARBA00022617"/>
    </source>
</evidence>
<feature type="region of interest" description="Disordered" evidence="16">
    <location>
        <begin position="239"/>
        <end position="259"/>
    </location>
</feature>
<keyword evidence="5" id="KW-0964">Secreted</keyword>
<feature type="disulfide bond" evidence="15">
    <location>
        <begin position="26"/>
        <end position="66"/>
    </location>
</feature>
<organism evidence="20 21">
    <name type="scientific">Pyricularia oryzae</name>
    <name type="common">Rice blast fungus</name>
    <name type="synonym">Magnaporthe oryzae</name>
    <dbReference type="NCBI Taxonomy" id="318829"/>
    <lineage>
        <taxon>Eukaryota</taxon>
        <taxon>Fungi</taxon>
        <taxon>Dikarya</taxon>
        <taxon>Ascomycota</taxon>
        <taxon>Pezizomycotina</taxon>
        <taxon>Sordariomycetes</taxon>
        <taxon>Sordariomycetidae</taxon>
        <taxon>Magnaporthales</taxon>
        <taxon>Pyriculariaceae</taxon>
        <taxon>Pyricularia</taxon>
    </lineage>
</organism>
<evidence type="ECO:0000256" key="11">
    <source>
        <dbReference type="ARBA" id="ARBA00023136"/>
    </source>
</evidence>
<evidence type="ECO:0000256" key="9">
    <source>
        <dbReference type="ARBA" id="ARBA00022729"/>
    </source>
</evidence>
<keyword evidence="8 15" id="KW-0479">Metal-binding</keyword>
<dbReference type="GO" id="GO:0005576">
    <property type="term" value="C:extracellular region"/>
    <property type="evidence" value="ECO:0007669"/>
    <property type="project" value="UniProtKB-SubCell"/>
</dbReference>
<evidence type="ECO:0000256" key="18">
    <source>
        <dbReference type="SAM" id="SignalP"/>
    </source>
</evidence>
<protein>
    <recommendedName>
        <fullName evidence="19">CFEM domain-containing protein</fullName>
    </recommendedName>
</protein>
<feature type="transmembrane region" description="Helical" evidence="17">
    <location>
        <begin position="189"/>
        <end position="211"/>
    </location>
</feature>
<keyword evidence="10 15" id="KW-0408">Iron</keyword>
<keyword evidence="11 17" id="KW-0472">Membrane</keyword>
<evidence type="ECO:0000256" key="8">
    <source>
        <dbReference type="ARBA" id="ARBA00022723"/>
    </source>
</evidence>
<evidence type="ECO:0000256" key="5">
    <source>
        <dbReference type="ARBA" id="ARBA00022525"/>
    </source>
</evidence>
<comment type="caution">
    <text evidence="15">Lacks conserved residue(s) required for the propagation of feature annotation.</text>
</comment>
<evidence type="ECO:0000256" key="3">
    <source>
        <dbReference type="ARBA" id="ARBA00010031"/>
    </source>
</evidence>
<evidence type="ECO:0000256" key="15">
    <source>
        <dbReference type="PROSITE-ProRule" id="PRU01356"/>
    </source>
</evidence>
<evidence type="ECO:0000256" key="16">
    <source>
        <dbReference type="SAM" id="MobiDB-lite"/>
    </source>
</evidence>
<evidence type="ECO:0000313" key="20">
    <source>
        <dbReference type="EMBL" id="QBZ57720.1"/>
    </source>
</evidence>
<keyword evidence="12 15" id="KW-1015">Disulfide bond</keyword>